<proteinExistence type="predicted"/>
<organism evidence="1">
    <name type="scientific">bioreactor metagenome</name>
    <dbReference type="NCBI Taxonomy" id="1076179"/>
    <lineage>
        <taxon>unclassified sequences</taxon>
        <taxon>metagenomes</taxon>
        <taxon>ecological metagenomes</taxon>
    </lineage>
</organism>
<dbReference type="AlphaFoldDB" id="A0A645ATP6"/>
<gene>
    <name evidence="1" type="ORF">SDC9_103253</name>
</gene>
<evidence type="ECO:0000313" key="1">
    <source>
        <dbReference type="EMBL" id="MPM56449.1"/>
    </source>
</evidence>
<reference evidence="1" key="1">
    <citation type="submission" date="2019-08" db="EMBL/GenBank/DDBJ databases">
        <authorList>
            <person name="Kucharzyk K."/>
            <person name="Murdoch R.W."/>
            <person name="Higgins S."/>
            <person name="Loffler F."/>
        </authorList>
    </citation>
    <scope>NUCLEOTIDE SEQUENCE</scope>
</reference>
<accession>A0A645ATP6</accession>
<comment type="caution">
    <text evidence="1">The sequence shown here is derived from an EMBL/GenBank/DDBJ whole genome shotgun (WGS) entry which is preliminary data.</text>
</comment>
<protein>
    <submittedName>
        <fullName evidence="1">Uncharacterized protein</fullName>
    </submittedName>
</protein>
<dbReference type="EMBL" id="VSSQ01015762">
    <property type="protein sequence ID" value="MPM56449.1"/>
    <property type="molecule type" value="Genomic_DNA"/>
</dbReference>
<sequence length="204" mass="21561">MAAVDQFQRGAGLNFPDQFLVPAVGRETAQLRRHAVNMAGPENGEIQTGGGLVEQQQFALPLFESVTLGAVDVVGEIGRVFRLREAAPGRIEDEVGGDEQQLPRTLTQKFEIKAHGRRFIADAVDHGVELGVGVIGGQELAHGRLVVAVGDPGLHSGGDRALAPGNDRDVESVFLALPGHGSADMAAAADDQHSAFLHACHHFL</sequence>
<name>A0A645ATP6_9ZZZZ</name>